<feature type="signal peptide" evidence="1">
    <location>
        <begin position="1"/>
        <end position="27"/>
    </location>
</feature>
<evidence type="ECO:0008006" key="4">
    <source>
        <dbReference type="Google" id="ProtNLM"/>
    </source>
</evidence>
<dbReference type="AlphaFoldDB" id="A0A9X3RN68"/>
<protein>
    <recommendedName>
        <fullName evidence="4">Secreted protein</fullName>
    </recommendedName>
</protein>
<dbReference type="EMBL" id="JAKMUZ010000023">
    <property type="protein sequence ID" value="MCZ9296976.1"/>
    <property type="molecule type" value="Genomic_DNA"/>
</dbReference>
<dbReference type="RefSeq" id="WP_238802091.1">
    <property type="nucleotide sequence ID" value="NZ_JAKMUZ010000023.1"/>
</dbReference>
<evidence type="ECO:0000256" key="1">
    <source>
        <dbReference type="SAM" id="SignalP"/>
    </source>
</evidence>
<reference evidence="2" key="1">
    <citation type="submission" date="2022-02" db="EMBL/GenBank/DDBJ databases">
        <title>Corynebacterium sp. from urogenital microbiome.</title>
        <authorList>
            <person name="Cappelli E.A."/>
            <person name="Ribeiro T.G."/>
            <person name="Peixe L."/>
        </authorList>
    </citation>
    <scope>NUCLEOTIDE SEQUENCE</scope>
    <source>
        <strain evidence="2">C21Ua_68</strain>
    </source>
</reference>
<keyword evidence="1" id="KW-0732">Signal</keyword>
<comment type="caution">
    <text evidence="2">The sequence shown here is derived from an EMBL/GenBank/DDBJ whole genome shotgun (WGS) entry which is preliminary data.</text>
</comment>
<organism evidence="2 3">
    <name type="scientific">Corynebacterium yonathiae</name>
    <dbReference type="NCBI Taxonomy" id="2913504"/>
    <lineage>
        <taxon>Bacteria</taxon>
        <taxon>Bacillati</taxon>
        <taxon>Actinomycetota</taxon>
        <taxon>Actinomycetes</taxon>
        <taxon>Mycobacteriales</taxon>
        <taxon>Corynebacteriaceae</taxon>
        <taxon>Corynebacterium</taxon>
    </lineage>
</organism>
<feature type="chain" id="PRO_5040947507" description="Secreted protein" evidence="1">
    <location>
        <begin position="28"/>
        <end position="83"/>
    </location>
</feature>
<gene>
    <name evidence="2" type="ORF">L8V22_10515</name>
</gene>
<accession>A0A9X3RN68</accession>
<proteinExistence type="predicted"/>
<evidence type="ECO:0000313" key="2">
    <source>
        <dbReference type="EMBL" id="MCZ9296976.1"/>
    </source>
</evidence>
<dbReference type="Proteomes" id="UP001146439">
    <property type="component" value="Unassembled WGS sequence"/>
</dbReference>
<evidence type="ECO:0000313" key="3">
    <source>
        <dbReference type="Proteomes" id="UP001146439"/>
    </source>
</evidence>
<sequence length="83" mass="8351">MTQRFQNLATAAVTAGAALIAAPAALAADTTPAADAAADVVPTTPWLALLETSSQGTWGQILDVVFAIVDGILGIMADTGFHL</sequence>
<name>A0A9X3RN68_9CORY</name>